<keyword evidence="1" id="KW-1133">Transmembrane helix</keyword>
<dbReference type="Proteomes" id="UP000655588">
    <property type="component" value="Unassembled WGS sequence"/>
</dbReference>
<evidence type="ECO:0000313" key="2">
    <source>
        <dbReference type="EMBL" id="KAF3428058.1"/>
    </source>
</evidence>
<reference evidence="2" key="1">
    <citation type="submission" date="2019-11" db="EMBL/GenBank/DDBJ databases">
        <title>The nuclear and mitochondrial genomes of Frieseomelitta varia - a highly eusocial stingless bee (Meliponini) with a permanently sterile worker caste.</title>
        <authorList>
            <person name="Freitas F.C.P."/>
            <person name="Lourenco A.P."/>
            <person name="Nunes F.M.F."/>
            <person name="Paschoal A.R."/>
            <person name="Abreu F.C.P."/>
            <person name="Barbin F.O."/>
            <person name="Bataglia L."/>
            <person name="Cardoso-Junior C.A.M."/>
            <person name="Cervoni M.S."/>
            <person name="Silva S.R."/>
            <person name="Dalarmi F."/>
            <person name="Del Lama M.A."/>
            <person name="Depintor T.S."/>
            <person name="Ferreira K.M."/>
            <person name="Goria P.S."/>
            <person name="Jaskot M.C."/>
            <person name="Lago D.C."/>
            <person name="Luna-Lucena D."/>
            <person name="Moda L.M."/>
            <person name="Nascimento L."/>
            <person name="Pedrino M."/>
            <person name="Rabico F.O."/>
            <person name="Sanches F.C."/>
            <person name="Santos D.E."/>
            <person name="Santos C.G."/>
            <person name="Vieira J."/>
            <person name="Lopes T.F."/>
            <person name="Barchuk A.R."/>
            <person name="Hartfelder K."/>
            <person name="Simoes Z.L.P."/>
            <person name="Bitondi M.M.G."/>
            <person name="Pinheiro D.G."/>
        </authorList>
    </citation>
    <scope>NUCLEOTIDE SEQUENCE</scope>
    <source>
        <strain evidence="2">USP_RPSP 00005682</strain>
        <tissue evidence="2">Whole individual</tissue>
    </source>
</reference>
<comment type="caution">
    <text evidence="2">The sequence shown here is derived from an EMBL/GenBank/DDBJ whole genome shotgun (WGS) entry which is preliminary data.</text>
</comment>
<evidence type="ECO:0000256" key="1">
    <source>
        <dbReference type="SAM" id="Phobius"/>
    </source>
</evidence>
<keyword evidence="1" id="KW-0812">Transmembrane</keyword>
<organism evidence="2 3">
    <name type="scientific">Frieseomelitta varia</name>
    <dbReference type="NCBI Taxonomy" id="561572"/>
    <lineage>
        <taxon>Eukaryota</taxon>
        <taxon>Metazoa</taxon>
        <taxon>Ecdysozoa</taxon>
        <taxon>Arthropoda</taxon>
        <taxon>Hexapoda</taxon>
        <taxon>Insecta</taxon>
        <taxon>Pterygota</taxon>
        <taxon>Neoptera</taxon>
        <taxon>Endopterygota</taxon>
        <taxon>Hymenoptera</taxon>
        <taxon>Apocrita</taxon>
        <taxon>Aculeata</taxon>
        <taxon>Apoidea</taxon>
        <taxon>Anthophila</taxon>
        <taxon>Apidae</taxon>
        <taxon>Frieseomelitta</taxon>
    </lineage>
</organism>
<keyword evidence="1" id="KW-0472">Membrane</keyword>
<sequence>MILRKSSISMLVIQIVIQISNSYRVKCNAHFSLDAKSKRKERCQIILDDMKEAFLDGCSTIVLCALFSIFFILILHLFRYLVKEPHIHIRDVTKEHNWKAIKRETKYHS</sequence>
<protein>
    <submittedName>
        <fullName evidence="2">Uncharacterized protein</fullName>
    </submittedName>
</protein>
<dbReference type="AlphaFoldDB" id="A0A833SJJ1"/>
<feature type="transmembrane region" description="Helical" evidence="1">
    <location>
        <begin position="60"/>
        <end position="82"/>
    </location>
</feature>
<gene>
    <name evidence="2" type="ORF">E2986_12619</name>
</gene>
<evidence type="ECO:0000313" key="3">
    <source>
        <dbReference type="Proteomes" id="UP000655588"/>
    </source>
</evidence>
<dbReference type="EMBL" id="WNWW01000232">
    <property type="protein sequence ID" value="KAF3428058.1"/>
    <property type="molecule type" value="Genomic_DNA"/>
</dbReference>
<proteinExistence type="predicted"/>
<keyword evidence="3" id="KW-1185">Reference proteome</keyword>
<name>A0A833SJJ1_9HYME</name>
<accession>A0A833SJJ1</accession>